<dbReference type="EMBL" id="BONE01000009">
    <property type="protein sequence ID" value="GIF72132.1"/>
    <property type="molecule type" value="Genomic_DNA"/>
</dbReference>
<dbReference type="NCBIfam" id="TIGR02246">
    <property type="entry name" value="SgcJ/EcaC family oxidoreductase"/>
    <property type="match status" value="1"/>
</dbReference>
<sequence length="143" mass="14727">MTTSSSAPPATGVGGAEQAAIAAVPSRLVQAWAAQDARAFADLFVEDGTMLLPGVYRKGRADIEAFMTGAFAGPYRGTRVTGTPVDIKPLGAGAVALITEGGVIPAGETALPDASAIRASWILVNRDGDWRLAVYQNCPRDPA</sequence>
<reference evidence="2 3" key="1">
    <citation type="submission" date="2021-01" db="EMBL/GenBank/DDBJ databases">
        <title>Whole genome shotgun sequence of Asanoa siamensis NBRC 107932.</title>
        <authorList>
            <person name="Komaki H."/>
            <person name="Tamura T."/>
        </authorList>
    </citation>
    <scope>NUCLEOTIDE SEQUENCE [LARGE SCALE GENOMIC DNA]</scope>
    <source>
        <strain evidence="2 3">NBRC 107932</strain>
    </source>
</reference>
<name>A0ABQ4CLG9_9ACTN</name>
<dbReference type="InterPro" id="IPR032710">
    <property type="entry name" value="NTF2-like_dom_sf"/>
</dbReference>
<feature type="domain" description="DUF4440" evidence="1">
    <location>
        <begin position="21"/>
        <end position="132"/>
    </location>
</feature>
<dbReference type="SUPFAM" id="SSF54427">
    <property type="entry name" value="NTF2-like"/>
    <property type="match status" value="1"/>
</dbReference>
<dbReference type="Gene3D" id="3.10.450.50">
    <property type="match status" value="1"/>
</dbReference>
<accession>A0ABQ4CLG9</accession>
<dbReference type="InterPro" id="IPR011944">
    <property type="entry name" value="Steroid_delta5-4_isomerase"/>
</dbReference>
<protein>
    <recommendedName>
        <fullName evidence="1">DUF4440 domain-containing protein</fullName>
    </recommendedName>
</protein>
<keyword evidence="3" id="KW-1185">Reference proteome</keyword>
<proteinExistence type="predicted"/>
<dbReference type="RefSeq" id="WP_203711586.1">
    <property type="nucleotide sequence ID" value="NZ_BONE01000009.1"/>
</dbReference>
<evidence type="ECO:0000313" key="3">
    <source>
        <dbReference type="Proteomes" id="UP000604117"/>
    </source>
</evidence>
<gene>
    <name evidence="2" type="ORF">Asi02nite_16500</name>
</gene>
<organism evidence="2 3">
    <name type="scientific">Asanoa siamensis</name>
    <dbReference type="NCBI Taxonomy" id="926357"/>
    <lineage>
        <taxon>Bacteria</taxon>
        <taxon>Bacillati</taxon>
        <taxon>Actinomycetota</taxon>
        <taxon>Actinomycetes</taxon>
        <taxon>Micromonosporales</taxon>
        <taxon>Micromonosporaceae</taxon>
        <taxon>Asanoa</taxon>
    </lineage>
</organism>
<dbReference type="Pfam" id="PF14534">
    <property type="entry name" value="DUF4440"/>
    <property type="match status" value="1"/>
</dbReference>
<evidence type="ECO:0000259" key="1">
    <source>
        <dbReference type="Pfam" id="PF14534"/>
    </source>
</evidence>
<comment type="caution">
    <text evidence="2">The sequence shown here is derived from an EMBL/GenBank/DDBJ whole genome shotgun (WGS) entry which is preliminary data.</text>
</comment>
<dbReference type="CDD" id="cd00531">
    <property type="entry name" value="NTF2_like"/>
    <property type="match status" value="1"/>
</dbReference>
<evidence type="ECO:0000313" key="2">
    <source>
        <dbReference type="EMBL" id="GIF72132.1"/>
    </source>
</evidence>
<dbReference type="Proteomes" id="UP000604117">
    <property type="component" value="Unassembled WGS sequence"/>
</dbReference>
<dbReference type="InterPro" id="IPR027843">
    <property type="entry name" value="DUF4440"/>
</dbReference>